<sequence length="50" mass="5571">MTLAHSIKKHTLTPNETMTIVIKKQPITINGGNPAIIQKVTLITEQLVKY</sequence>
<comment type="caution">
    <text evidence="1">The sequence shown here is derived from an EMBL/GenBank/DDBJ whole genome shotgun (WGS) entry which is preliminary data.</text>
</comment>
<proteinExistence type="predicted"/>
<accession>A0A0R2B9F6</accession>
<evidence type="ECO:0000313" key="2">
    <source>
        <dbReference type="Proteomes" id="UP000051845"/>
    </source>
</evidence>
<dbReference type="Proteomes" id="UP000051845">
    <property type="component" value="Unassembled WGS sequence"/>
</dbReference>
<gene>
    <name evidence="1" type="ORF">FC82_GL002025</name>
</gene>
<evidence type="ECO:0000313" key="1">
    <source>
        <dbReference type="EMBL" id="KRM75873.1"/>
    </source>
</evidence>
<reference evidence="1 2" key="1">
    <citation type="journal article" date="2015" name="Genome Announc.">
        <title>Expanding the biotechnology potential of lactobacilli through comparative genomics of 213 strains and associated genera.</title>
        <authorList>
            <person name="Sun Z."/>
            <person name="Harris H.M."/>
            <person name="McCann A."/>
            <person name="Guo C."/>
            <person name="Argimon S."/>
            <person name="Zhang W."/>
            <person name="Yang X."/>
            <person name="Jeffery I.B."/>
            <person name="Cooney J.C."/>
            <person name="Kagawa T.F."/>
            <person name="Liu W."/>
            <person name="Song Y."/>
            <person name="Salvetti E."/>
            <person name="Wrobel A."/>
            <person name="Rasinkangas P."/>
            <person name="Parkhill J."/>
            <person name="Rea M.C."/>
            <person name="O'Sullivan O."/>
            <person name="Ritari J."/>
            <person name="Douillard F.P."/>
            <person name="Paul Ross R."/>
            <person name="Yang R."/>
            <person name="Briner A.E."/>
            <person name="Felis G.E."/>
            <person name="de Vos W.M."/>
            <person name="Barrangou R."/>
            <person name="Klaenhammer T.R."/>
            <person name="Caufield P.W."/>
            <person name="Cui Y."/>
            <person name="Zhang H."/>
            <person name="O'Toole P.W."/>
        </authorList>
    </citation>
    <scope>NUCLEOTIDE SEQUENCE [LARGE SCALE GENOMIC DNA]</scope>
    <source>
        <strain evidence="1 2">DSM 20515</strain>
    </source>
</reference>
<dbReference type="AlphaFoldDB" id="A0A0R2B9F6"/>
<organism evidence="1 2">
    <name type="scientific">Secundilactobacillus collinoides DSM 20515 = JCM 1123</name>
    <dbReference type="NCBI Taxonomy" id="1423733"/>
    <lineage>
        <taxon>Bacteria</taxon>
        <taxon>Bacillati</taxon>
        <taxon>Bacillota</taxon>
        <taxon>Bacilli</taxon>
        <taxon>Lactobacillales</taxon>
        <taxon>Lactobacillaceae</taxon>
        <taxon>Secundilactobacillus</taxon>
    </lineage>
</organism>
<dbReference type="EMBL" id="AYYR01000043">
    <property type="protein sequence ID" value="KRM75873.1"/>
    <property type="molecule type" value="Genomic_DNA"/>
</dbReference>
<dbReference type="PATRIC" id="fig|1423733.4.peg.2128"/>
<name>A0A0R2B9F6_SECCO</name>
<protein>
    <submittedName>
        <fullName evidence="1">Uncharacterized protein</fullName>
    </submittedName>
</protein>